<accession>A0A4R6U7D0</accession>
<dbReference type="RefSeq" id="WP_133579532.1">
    <property type="nucleotide sequence ID" value="NZ_SNYJ01000003.1"/>
</dbReference>
<evidence type="ECO:0000256" key="2">
    <source>
        <dbReference type="ARBA" id="ARBA00023287"/>
    </source>
</evidence>
<evidence type="ECO:0000256" key="3">
    <source>
        <dbReference type="SAM" id="Phobius"/>
    </source>
</evidence>
<evidence type="ECO:0000313" key="5">
    <source>
        <dbReference type="Proteomes" id="UP000295632"/>
    </source>
</evidence>
<evidence type="ECO:0000313" key="4">
    <source>
        <dbReference type="EMBL" id="TDQ41676.1"/>
    </source>
</evidence>
<dbReference type="GO" id="GO:0030420">
    <property type="term" value="P:establishment of competence for transformation"/>
    <property type="evidence" value="ECO:0007669"/>
    <property type="project" value="UniProtKB-KW"/>
</dbReference>
<feature type="transmembrane region" description="Helical" evidence="3">
    <location>
        <begin position="6"/>
        <end position="26"/>
    </location>
</feature>
<reference evidence="4 5" key="1">
    <citation type="submission" date="2019-03" db="EMBL/GenBank/DDBJ databases">
        <title>Genomic Encyclopedia of Type Strains, Phase IV (KMG-IV): sequencing the most valuable type-strain genomes for metagenomic binning, comparative biology and taxonomic classification.</title>
        <authorList>
            <person name="Goeker M."/>
        </authorList>
    </citation>
    <scope>NUCLEOTIDE SEQUENCE [LARGE SCALE GENOMIC DNA]</scope>
    <source>
        <strain evidence="4 5">DSM 28697</strain>
    </source>
</reference>
<dbReference type="InterPro" id="IPR012902">
    <property type="entry name" value="N_methyl_site"/>
</dbReference>
<sequence>MGDRGFTLIEVLIALTLVLSATYLIVSKAPAPKEKELTNFVEQVAAHLRQTQHMSKLYKTTGRVYFRDEYYRISWTCCPQFTQQHDIPDHVSIETTTFRIPHLFTASGRSRKAGSYEISSGDQVFQISLTVGNGRVTYYEI</sequence>
<keyword evidence="5" id="KW-1185">Reference proteome</keyword>
<name>A0A4R6U7D0_9BACI</name>
<protein>
    <submittedName>
        <fullName evidence="4">Prepilin-type N-terminal cleavage/methylation domain-containing protein</fullName>
    </submittedName>
</protein>
<gene>
    <name evidence="4" type="ORF">EV213_103257</name>
</gene>
<comment type="subcellular location">
    <subcellularLocation>
        <location evidence="1">Cell surface</location>
    </subcellularLocation>
</comment>
<evidence type="ECO:0000256" key="1">
    <source>
        <dbReference type="ARBA" id="ARBA00004241"/>
    </source>
</evidence>
<dbReference type="NCBIfam" id="TIGR02532">
    <property type="entry name" value="IV_pilin_GFxxxE"/>
    <property type="match status" value="1"/>
</dbReference>
<keyword evidence="3" id="KW-0812">Transmembrane</keyword>
<dbReference type="InterPro" id="IPR016785">
    <property type="entry name" value="ComGD"/>
</dbReference>
<comment type="caution">
    <text evidence="4">The sequence shown here is derived from an EMBL/GenBank/DDBJ whole genome shotgun (WGS) entry which is preliminary data.</text>
</comment>
<keyword evidence="2" id="KW-0178">Competence</keyword>
<proteinExistence type="predicted"/>
<dbReference type="GO" id="GO:0009986">
    <property type="term" value="C:cell surface"/>
    <property type="evidence" value="ECO:0007669"/>
    <property type="project" value="UniProtKB-SubCell"/>
</dbReference>
<dbReference type="PIRSF" id="PIRSF021292">
    <property type="entry name" value="Competence_ComGD"/>
    <property type="match status" value="1"/>
</dbReference>
<dbReference type="Pfam" id="PF07963">
    <property type="entry name" value="N_methyl"/>
    <property type="match status" value="1"/>
</dbReference>
<organism evidence="4 5">
    <name type="scientific">Aureibacillus halotolerans</name>
    <dbReference type="NCBI Taxonomy" id="1508390"/>
    <lineage>
        <taxon>Bacteria</taxon>
        <taxon>Bacillati</taxon>
        <taxon>Bacillota</taxon>
        <taxon>Bacilli</taxon>
        <taxon>Bacillales</taxon>
        <taxon>Bacillaceae</taxon>
        <taxon>Aureibacillus</taxon>
    </lineage>
</organism>
<keyword evidence="3" id="KW-1133">Transmembrane helix</keyword>
<dbReference type="EMBL" id="SNYJ01000003">
    <property type="protein sequence ID" value="TDQ41676.1"/>
    <property type="molecule type" value="Genomic_DNA"/>
</dbReference>
<dbReference type="Proteomes" id="UP000295632">
    <property type="component" value="Unassembled WGS sequence"/>
</dbReference>
<dbReference type="OrthoDB" id="1653576at2"/>
<keyword evidence="3" id="KW-0472">Membrane</keyword>
<dbReference type="AlphaFoldDB" id="A0A4R6U7D0"/>